<name>A0AA35ZFJ1_LACSI</name>
<sequence>MASDRAPQLLEAGLSVARTLSGICFNGEDRMDCVLATARMSAAWQSRGKMPRFYVDNDGGGGVKRLGVASGKVVSRSRYVAVDSALEEDVCGSSISRRLCQKRNIDPLFSKSPVVIEIADIDDPQMVETTDLRRPGEPDVVGTYSIPPFVSDDASSASGPSSLGMTGVAPYLVVDVGRLRYMGVDLAKVAAVKSERDELAEKVWLLEEERHKIDERYLVLSGEKTVVEAQAVTLDGETRLVQVVDRVVKSSKFVLGIRRVKAACMAAGVEMGKQVGFFETDFMSYLRLGELGLVDLHQLCSE</sequence>
<keyword evidence="2" id="KW-1185">Reference proteome</keyword>
<dbReference type="Proteomes" id="UP001177003">
    <property type="component" value="Chromosome 6"/>
</dbReference>
<accession>A0AA35ZFJ1</accession>
<protein>
    <submittedName>
        <fullName evidence="1">Uncharacterized protein</fullName>
    </submittedName>
</protein>
<evidence type="ECO:0000313" key="1">
    <source>
        <dbReference type="EMBL" id="CAI9291660.1"/>
    </source>
</evidence>
<proteinExistence type="predicted"/>
<gene>
    <name evidence="1" type="ORF">LSALG_LOCUS30785</name>
</gene>
<dbReference type="EMBL" id="OX465082">
    <property type="protein sequence ID" value="CAI9291660.1"/>
    <property type="molecule type" value="Genomic_DNA"/>
</dbReference>
<evidence type="ECO:0000313" key="2">
    <source>
        <dbReference type="Proteomes" id="UP001177003"/>
    </source>
</evidence>
<dbReference type="AlphaFoldDB" id="A0AA35ZFJ1"/>
<organism evidence="1 2">
    <name type="scientific">Lactuca saligna</name>
    <name type="common">Willowleaf lettuce</name>
    <dbReference type="NCBI Taxonomy" id="75948"/>
    <lineage>
        <taxon>Eukaryota</taxon>
        <taxon>Viridiplantae</taxon>
        <taxon>Streptophyta</taxon>
        <taxon>Embryophyta</taxon>
        <taxon>Tracheophyta</taxon>
        <taxon>Spermatophyta</taxon>
        <taxon>Magnoliopsida</taxon>
        <taxon>eudicotyledons</taxon>
        <taxon>Gunneridae</taxon>
        <taxon>Pentapetalae</taxon>
        <taxon>asterids</taxon>
        <taxon>campanulids</taxon>
        <taxon>Asterales</taxon>
        <taxon>Asteraceae</taxon>
        <taxon>Cichorioideae</taxon>
        <taxon>Cichorieae</taxon>
        <taxon>Lactucinae</taxon>
        <taxon>Lactuca</taxon>
    </lineage>
</organism>
<reference evidence="1" key="1">
    <citation type="submission" date="2023-04" db="EMBL/GenBank/DDBJ databases">
        <authorList>
            <person name="Vijverberg K."/>
            <person name="Xiong W."/>
            <person name="Schranz E."/>
        </authorList>
    </citation>
    <scope>NUCLEOTIDE SEQUENCE</scope>
</reference>